<evidence type="ECO:0000313" key="3">
    <source>
        <dbReference type="Proteomes" id="UP000075606"/>
    </source>
</evidence>
<feature type="signal peptide" evidence="1">
    <location>
        <begin position="1"/>
        <end position="18"/>
    </location>
</feature>
<keyword evidence="3" id="KW-1185">Reference proteome</keyword>
<name>A0A150XA68_9BACT</name>
<dbReference type="EMBL" id="LRPC01000012">
    <property type="protein sequence ID" value="KYG75586.1"/>
    <property type="molecule type" value="Genomic_DNA"/>
</dbReference>
<protein>
    <submittedName>
        <fullName evidence="2">Uncharacterized protein</fullName>
    </submittedName>
</protein>
<feature type="chain" id="PRO_5007574401" evidence="1">
    <location>
        <begin position="19"/>
        <end position="68"/>
    </location>
</feature>
<organism evidence="2 3">
    <name type="scientific">Roseivirga spongicola</name>
    <dbReference type="NCBI Taxonomy" id="333140"/>
    <lineage>
        <taxon>Bacteria</taxon>
        <taxon>Pseudomonadati</taxon>
        <taxon>Bacteroidota</taxon>
        <taxon>Cytophagia</taxon>
        <taxon>Cytophagales</taxon>
        <taxon>Roseivirgaceae</taxon>
        <taxon>Roseivirga</taxon>
    </lineage>
</organism>
<evidence type="ECO:0000313" key="2">
    <source>
        <dbReference type="EMBL" id="KYG75586.1"/>
    </source>
</evidence>
<keyword evidence="1" id="KW-0732">Signal</keyword>
<dbReference type="Proteomes" id="UP000075606">
    <property type="component" value="Unassembled WGS sequence"/>
</dbReference>
<accession>A0A150XA68</accession>
<dbReference type="AlphaFoldDB" id="A0A150XA68"/>
<evidence type="ECO:0000256" key="1">
    <source>
        <dbReference type="SAM" id="SignalP"/>
    </source>
</evidence>
<proteinExistence type="predicted"/>
<reference evidence="2 3" key="1">
    <citation type="submission" date="2016-01" db="EMBL/GenBank/DDBJ databases">
        <title>Genome sequencing of Roseivirga spongicola UST030701-084.</title>
        <authorList>
            <person name="Selvaratnam C."/>
            <person name="Thevarajoo S."/>
            <person name="Goh K.M."/>
            <person name="Ee R."/>
            <person name="Chan K.-G."/>
            <person name="Chong C.S."/>
        </authorList>
    </citation>
    <scope>NUCLEOTIDE SEQUENCE [LARGE SCALE GENOMIC DNA]</scope>
    <source>
        <strain evidence="2 3">UST030701-084</strain>
    </source>
</reference>
<sequence>MAIVLMLCGVLTPMISNATCTLKEGTKDWCVKDYSTNEEGETLLSLKCQEEGTLDPTARECKMPRKAE</sequence>
<gene>
    <name evidence="2" type="ORF">AWW68_07040</name>
</gene>
<comment type="caution">
    <text evidence="2">The sequence shown here is derived from an EMBL/GenBank/DDBJ whole genome shotgun (WGS) entry which is preliminary data.</text>
</comment>
<dbReference type="STRING" id="333140.AWW68_07040"/>
<dbReference type="RefSeq" id="WP_157717570.1">
    <property type="nucleotide sequence ID" value="NZ_CP139724.1"/>
</dbReference>